<sequence length="86" mass="9469">MLHTGQRVYGGTHYLVARFAFYVGDQAETTVILLKGFIVQHISEPPQALRDALPTDGARAQQEHGDGAGVSYAYLAFALFVSFSHW</sequence>
<proteinExistence type="predicted"/>
<protein>
    <submittedName>
        <fullName evidence="1">Uncharacterized protein</fullName>
    </submittedName>
</protein>
<evidence type="ECO:0000313" key="2">
    <source>
        <dbReference type="Proteomes" id="UP000255443"/>
    </source>
</evidence>
<name>A0A379TK70_SALER</name>
<gene>
    <name evidence="1" type="ORF">NCTC7303_03024</name>
</gene>
<reference evidence="1 2" key="1">
    <citation type="submission" date="2018-06" db="EMBL/GenBank/DDBJ databases">
        <authorList>
            <consortium name="Pathogen Informatics"/>
            <person name="Doyle S."/>
        </authorList>
    </citation>
    <scope>NUCLEOTIDE SEQUENCE [LARGE SCALE GENOMIC DNA]</scope>
    <source>
        <strain evidence="1 2">NCTC7303</strain>
    </source>
</reference>
<dbReference type="AlphaFoldDB" id="A0A379TK70"/>
<dbReference type="Proteomes" id="UP000255443">
    <property type="component" value="Unassembled WGS sequence"/>
</dbReference>
<organism evidence="1 2">
    <name type="scientific">Salmonella enterica subsp. arizonae</name>
    <dbReference type="NCBI Taxonomy" id="59203"/>
    <lineage>
        <taxon>Bacteria</taxon>
        <taxon>Pseudomonadati</taxon>
        <taxon>Pseudomonadota</taxon>
        <taxon>Gammaproteobacteria</taxon>
        <taxon>Enterobacterales</taxon>
        <taxon>Enterobacteriaceae</taxon>
        <taxon>Salmonella</taxon>
    </lineage>
</organism>
<dbReference type="EMBL" id="UGXC01000003">
    <property type="protein sequence ID" value="SUG50723.1"/>
    <property type="molecule type" value="Genomic_DNA"/>
</dbReference>
<evidence type="ECO:0000313" key="1">
    <source>
        <dbReference type="EMBL" id="SUG50723.1"/>
    </source>
</evidence>
<accession>A0A379TK70</accession>